<dbReference type="EMBL" id="CP023777">
    <property type="protein sequence ID" value="ATL45943.1"/>
    <property type="molecule type" value="Genomic_DNA"/>
</dbReference>
<keyword evidence="6" id="KW-1185">Reference proteome</keyword>
<dbReference type="PANTHER" id="PTHR32347">
    <property type="entry name" value="EFFLUX SYSTEM COMPONENT YKNX-RELATED"/>
    <property type="match status" value="1"/>
</dbReference>
<gene>
    <name evidence="5" type="ORF">COR50_01515</name>
</gene>
<dbReference type="Pfam" id="PF25975">
    <property type="entry name" value="CzcB_C"/>
    <property type="match status" value="1"/>
</dbReference>
<sequence length="415" mass="46207">MLRKKWWLIATALVVLAGVSYFVLAGESSSVNIPVTVRKGDFRSVITSPGELQAENTTYISAPSDLMSNDIYEEIKIQDMIPEGTIVKEGDYVATLDPAVVSKKISDFQTQLTSASTTLSQTALDTALTLREARNNMLNLEFQVEQKRIALELSKFEPKATIRQAEIDYEKAQRDITEAKQNYTIKQRQAEAKMIQAANSLSRFQRIISDLDDLRSRFRLTANKQGLLVYIPDRMSGGKKKAGSVVRSWDPKVAMVPDLSSMISKTYINEVDISKIKKSQTVDIGLDAFPEVKLTGVVMNVAGIGENRPGSNAKVFEVNIMLDRVDTILRPGMTTSNRILESKVANQLMIPIEAVYAEKNTSFVYLKKGGTIIKQEVKLGKSNEEEVIVLKGLQENDQIYLNEVASAKDDDIKKI</sequence>
<dbReference type="Gene3D" id="2.40.30.170">
    <property type="match status" value="1"/>
</dbReference>
<dbReference type="Gene3D" id="2.40.420.20">
    <property type="match status" value="1"/>
</dbReference>
<dbReference type="RefSeq" id="WP_098192333.1">
    <property type="nucleotide sequence ID" value="NZ_CP023777.1"/>
</dbReference>
<evidence type="ECO:0000313" key="5">
    <source>
        <dbReference type="EMBL" id="ATL45943.1"/>
    </source>
</evidence>
<comment type="subcellular location">
    <subcellularLocation>
        <location evidence="1">Cell envelope</location>
    </subcellularLocation>
</comment>
<organism evidence="5 6">
    <name type="scientific">Chitinophaga caeni</name>
    <dbReference type="NCBI Taxonomy" id="2029983"/>
    <lineage>
        <taxon>Bacteria</taxon>
        <taxon>Pseudomonadati</taxon>
        <taxon>Bacteroidota</taxon>
        <taxon>Chitinophagia</taxon>
        <taxon>Chitinophagales</taxon>
        <taxon>Chitinophagaceae</taxon>
        <taxon>Chitinophaga</taxon>
    </lineage>
</organism>
<evidence type="ECO:0000256" key="2">
    <source>
        <dbReference type="ARBA" id="ARBA00023054"/>
    </source>
</evidence>
<evidence type="ECO:0000259" key="4">
    <source>
        <dbReference type="Pfam" id="PF25975"/>
    </source>
</evidence>
<feature type="domain" description="CzcB-like C-terminal circularly permuted SH3-like" evidence="4">
    <location>
        <begin position="349"/>
        <end position="399"/>
    </location>
</feature>
<dbReference type="AlphaFoldDB" id="A0A291QPW6"/>
<evidence type="ECO:0000256" key="1">
    <source>
        <dbReference type="ARBA" id="ARBA00004196"/>
    </source>
</evidence>
<keyword evidence="2 3" id="KW-0175">Coiled coil</keyword>
<reference evidence="5 6" key="1">
    <citation type="submission" date="2017-10" db="EMBL/GenBank/DDBJ databases">
        <title>Paenichitinophaga pekingensis gen. nov., sp. nov., isolated from activated sludge.</title>
        <authorList>
            <person name="Jin D."/>
            <person name="Kong X."/>
            <person name="Deng Y."/>
            <person name="Bai Z."/>
        </authorList>
    </citation>
    <scope>NUCLEOTIDE SEQUENCE [LARGE SCALE GENOMIC DNA]</scope>
    <source>
        <strain evidence="5 6">13</strain>
    </source>
</reference>
<dbReference type="KEGG" id="cbae:COR50_01515"/>
<protein>
    <submittedName>
        <fullName evidence="5">RND transporter</fullName>
    </submittedName>
</protein>
<dbReference type="GO" id="GO:0030313">
    <property type="term" value="C:cell envelope"/>
    <property type="evidence" value="ECO:0007669"/>
    <property type="project" value="UniProtKB-SubCell"/>
</dbReference>
<accession>A0A291QPW6</accession>
<feature type="coiled-coil region" evidence="3">
    <location>
        <begin position="130"/>
        <end position="189"/>
    </location>
</feature>
<name>A0A291QPW6_9BACT</name>
<dbReference type="PANTHER" id="PTHR32347:SF14">
    <property type="entry name" value="EFFLUX SYSTEM COMPONENT YKNX-RELATED"/>
    <property type="match status" value="1"/>
</dbReference>
<dbReference type="Proteomes" id="UP000220133">
    <property type="component" value="Chromosome"/>
</dbReference>
<evidence type="ECO:0000313" key="6">
    <source>
        <dbReference type="Proteomes" id="UP000220133"/>
    </source>
</evidence>
<evidence type="ECO:0000256" key="3">
    <source>
        <dbReference type="SAM" id="Coils"/>
    </source>
</evidence>
<dbReference type="InterPro" id="IPR058649">
    <property type="entry name" value="CzcB_C"/>
</dbReference>
<dbReference type="InterPro" id="IPR050465">
    <property type="entry name" value="UPF0194_transport"/>
</dbReference>
<proteinExistence type="predicted"/>
<dbReference type="OrthoDB" id="1522431at2"/>